<dbReference type="GeneID" id="94376320"/>
<feature type="region of interest" description="Disordered" evidence="1">
    <location>
        <begin position="77"/>
        <end position="106"/>
    </location>
</feature>
<dbReference type="Proteomes" id="UP000824334">
    <property type="component" value="Chromosome"/>
</dbReference>
<protein>
    <submittedName>
        <fullName evidence="2">SIR2 family protein</fullName>
    </submittedName>
</protein>
<dbReference type="Pfam" id="PF13289">
    <property type="entry name" value="SIR2_2"/>
    <property type="match status" value="1"/>
</dbReference>
<keyword evidence="3" id="KW-1185">Reference proteome</keyword>
<name>A0ABX8TKE8_9CAUL</name>
<organism evidence="2 3">
    <name type="scientific">Brevundimonas nasdae</name>
    <dbReference type="NCBI Taxonomy" id="172043"/>
    <lineage>
        <taxon>Bacteria</taxon>
        <taxon>Pseudomonadati</taxon>
        <taxon>Pseudomonadota</taxon>
        <taxon>Alphaproteobacteria</taxon>
        <taxon>Caulobacterales</taxon>
        <taxon>Caulobacteraceae</taxon>
        <taxon>Brevundimonas</taxon>
    </lineage>
</organism>
<evidence type="ECO:0000256" key="1">
    <source>
        <dbReference type="SAM" id="MobiDB-lite"/>
    </source>
</evidence>
<dbReference type="EMBL" id="CP080034">
    <property type="protein sequence ID" value="QYC09614.1"/>
    <property type="molecule type" value="Genomic_DNA"/>
</dbReference>
<evidence type="ECO:0000313" key="2">
    <source>
        <dbReference type="EMBL" id="QYC09614.1"/>
    </source>
</evidence>
<evidence type="ECO:0000313" key="3">
    <source>
        <dbReference type="Proteomes" id="UP000824334"/>
    </source>
</evidence>
<feature type="compositionally biased region" description="Low complexity" evidence="1">
    <location>
        <begin position="96"/>
        <end position="106"/>
    </location>
</feature>
<reference evidence="2 3" key="1">
    <citation type="submission" date="2021-07" db="EMBL/GenBank/DDBJ databases">
        <title>Isolation and characterization of bacteria from a gold mining with a capacity of golden bioaccumulation.</title>
        <authorList>
            <person name="Yang X.J."/>
        </authorList>
    </citation>
    <scope>NUCLEOTIDE SEQUENCE [LARGE SCALE GENOMIC DNA]</scope>
    <source>
        <strain evidence="2 3">Au29</strain>
    </source>
</reference>
<accession>A0ABX8TKE8</accession>
<proteinExistence type="predicted"/>
<gene>
    <name evidence="2" type="ORF">KWG56_13620</name>
</gene>
<sequence>MPTPTFEFLRDGSPEPQQLDWTSGPGLVRKAVGEALNARNVAFLLGAGCSSMRDANGAETGIATMEPLAKEFCAASAEDGGVDEEDDGEGEDLEAPAEAAGSPGEPAWVLSKDERAYLAKVGVSLKDPHYERNLERLMEALHSLHFVLHHSWKDGHEKRAKTVQSIIEKVKLFLWERCTNGAFAHGDSSVLDLYEKFYRRLVFRDRSLPRPWVFTTNYDLFNERAMDRLGLPYANGFSGVIERRFNPSTFRYALAEQLDLSQRKWSAVDGFVYLCKLHGSLSWTEDGHGLFPIREQWPATSTSKVMIYPTPAKQNSSLGSPYADLFREFQHRIVREQSVLVTAGYAFGDEHINNIIYQALTVPTFRLIIFADPKAEGEIAKLRDLGDPRIWIIGGAGAEGGAPAHYFNQVVEHFLPQRPPERIEAAVKKVLEALGSGDEASGEVGQ</sequence>
<feature type="compositionally biased region" description="Acidic residues" evidence="1">
    <location>
        <begin position="80"/>
        <end position="95"/>
    </location>
</feature>
<dbReference type="RefSeq" id="WP_219355171.1">
    <property type="nucleotide sequence ID" value="NZ_CP080034.1"/>
</dbReference>